<evidence type="ECO:0000256" key="8">
    <source>
        <dbReference type="ARBA" id="ARBA00023303"/>
    </source>
</evidence>
<dbReference type="Gene3D" id="1.10.287.630">
    <property type="entry name" value="Helix hairpin bin"/>
    <property type="match status" value="1"/>
</dbReference>
<dbReference type="GO" id="GO:0030553">
    <property type="term" value="F:cGMP binding"/>
    <property type="evidence" value="ECO:0007669"/>
    <property type="project" value="TreeGrafter"/>
</dbReference>
<feature type="transmembrane region" description="Helical" evidence="10">
    <location>
        <begin position="266"/>
        <end position="286"/>
    </location>
</feature>
<evidence type="ECO:0000256" key="10">
    <source>
        <dbReference type="SAM" id="Phobius"/>
    </source>
</evidence>
<evidence type="ECO:0000256" key="1">
    <source>
        <dbReference type="ARBA" id="ARBA00004141"/>
    </source>
</evidence>
<evidence type="ECO:0000256" key="3">
    <source>
        <dbReference type="ARBA" id="ARBA00022692"/>
    </source>
</evidence>
<dbReference type="InterPro" id="IPR018488">
    <property type="entry name" value="cNMP-bd_CS"/>
</dbReference>
<dbReference type="Proteomes" id="UP001201812">
    <property type="component" value="Unassembled WGS sequence"/>
</dbReference>
<keyword evidence="5" id="KW-0406">Ion transport</keyword>
<evidence type="ECO:0000256" key="9">
    <source>
        <dbReference type="SAM" id="MobiDB-lite"/>
    </source>
</evidence>
<dbReference type="PROSITE" id="PS50042">
    <property type="entry name" value="CNMP_BINDING_3"/>
    <property type="match status" value="1"/>
</dbReference>
<evidence type="ECO:0000256" key="2">
    <source>
        <dbReference type="ARBA" id="ARBA00022448"/>
    </source>
</evidence>
<keyword evidence="13" id="KW-1185">Reference proteome</keyword>
<dbReference type="FunFam" id="1.10.287.70:FF:000072">
    <property type="entry name" value="Cyclic nucleotide gated channel beta 3"/>
    <property type="match status" value="1"/>
</dbReference>
<feature type="region of interest" description="Disordered" evidence="9">
    <location>
        <begin position="193"/>
        <end position="220"/>
    </location>
</feature>
<dbReference type="AlphaFoldDB" id="A0AAD4N9S3"/>
<keyword evidence="7" id="KW-1071">Ligand-gated ion channel</keyword>
<organism evidence="12 13">
    <name type="scientific">Ditylenchus destructor</name>
    <dbReference type="NCBI Taxonomy" id="166010"/>
    <lineage>
        <taxon>Eukaryota</taxon>
        <taxon>Metazoa</taxon>
        <taxon>Ecdysozoa</taxon>
        <taxon>Nematoda</taxon>
        <taxon>Chromadorea</taxon>
        <taxon>Rhabditida</taxon>
        <taxon>Tylenchina</taxon>
        <taxon>Tylenchomorpha</taxon>
        <taxon>Sphaerularioidea</taxon>
        <taxon>Anguinidae</taxon>
        <taxon>Anguininae</taxon>
        <taxon>Ditylenchus</taxon>
    </lineage>
</organism>
<dbReference type="InterPro" id="IPR014710">
    <property type="entry name" value="RmlC-like_jellyroll"/>
</dbReference>
<comment type="subcellular location">
    <subcellularLocation>
        <location evidence="1">Membrane</location>
        <topology evidence="1">Multi-pass membrane protein</topology>
    </subcellularLocation>
</comment>
<feature type="transmembrane region" description="Helical" evidence="10">
    <location>
        <begin position="347"/>
        <end position="364"/>
    </location>
</feature>
<dbReference type="PROSITE" id="PS00889">
    <property type="entry name" value="CNMP_BINDING_2"/>
    <property type="match status" value="1"/>
</dbReference>
<name>A0AAD4N9S3_9BILA</name>
<dbReference type="GO" id="GO:0005886">
    <property type="term" value="C:plasma membrane"/>
    <property type="evidence" value="ECO:0007669"/>
    <property type="project" value="TreeGrafter"/>
</dbReference>
<dbReference type="Gene3D" id="2.60.120.10">
    <property type="entry name" value="Jelly Rolls"/>
    <property type="match status" value="1"/>
</dbReference>
<keyword evidence="3 10" id="KW-0812">Transmembrane</keyword>
<dbReference type="FunFam" id="2.60.120.10:FF:000078">
    <property type="entry name" value="Cyclic nucleotide-gated channel"/>
    <property type="match status" value="1"/>
</dbReference>
<dbReference type="SMART" id="SM00100">
    <property type="entry name" value="cNMP"/>
    <property type="match status" value="1"/>
</dbReference>
<dbReference type="InterPro" id="IPR050866">
    <property type="entry name" value="CNG_cation_channel"/>
</dbReference>
<dbReference type="InterPro" id="IPR000595">
    <property type="entry name" value="cNMP-bd_dom"/>
</dbReference>
<evidence type="ECO:0000256" key="5">
    <source>
        <dbReference type="ARBA" id="ARBA00023065"/>
    </source>
</evidence>
<dbReference type="GO" id="GO:0005222">
    <property type="term" value="F:intracellularly cAMP-activated cation channel activity"/>
    <property type="evidence" value="ECO:0007669"/>
    <property type="project" value="TreeGrafter"/>
</dbReference>
<feature type="domain" description="Cyclic nucleotide-binding" evidence="11">
    <location>
        <begin position="583"/>
        <end position="687"/>
    </location>
</feature>
<dbReference type="Pfam" id="PF00520">
    <property type="entry name" value="Ion_trans"/>
    <property type="match status" value="1"/>
</dbReference>
<comment type="caution">
    <text evidence="12">The sequence shown here is derived from an EMBL/GenBank/DDBJ whole genome shotgun (WGS) entry which is preliminary data.</text>
</comment>
<gene>
    <name evidence="12" type="ORF">DdX_04397</name>
</gene>
<dbReference type="Pfam" id="PF00027">
    <property type="entry name" value="cNMP_binding"/>
    <property type="match status" value="1"/>
</dbReference>
<dbReference type="SUPFAM" id="SSF51206">
    <property type="entry name" value="cAMP-binding domain-like"/>
    <property type="match status" value="1"/>
</dbReference>
<accession>A0AAD4N9S3</accession>
<feature type="region of interest" description="Disordered" evidence="9">
    <location>
        <begin position="26"/>
        <end position="71"/>
    </location>
</feature>
<feature type="compositionally biased region" description="Polar residues" evidence="9">
    <location>
        <begin position="26"/>
        <end position="40"/>
    </location>
</feature>
<dbReference type="InterPro" id="IPR018490">
    <property type="entry name" value="cNMP-bd_dom_sf"/>
</dbReference>
<dbReference type="EMBL" id="JAKKPZ010000004">
    <property type="protein sequence ID" value="KAI1722094.1"/>
    <property type="molecule type" value="Genomic_DNA"/>
</dbReference>
<keyword evidence="4 10" id="KW-1133">Transmembrane helix</keyword>
<keyword evidence="2" id="KW-0813">Transport</keyword>
<dbReference type="InterPro" id="IPR005821">
    <property type="entry name" value="Ion_trans_dom"/>
</dbReference>
<dbReference type="FunFam" id="1.10.287.630:FF:000001">
    <property type="entry name" value="Cyclic nucleotide-gated channel alpha 3"/>
    <property type="match status" value="1"/>
</dbReference>
<dbReference type="GO" id="GO:0017071">
    <property type="term" value="C:intracellular cyclic nucleotide activated cation channel complex"/>
    <property type="evidence" value="ECO:0007669"/>
    <property type="project" value="TreeGrafter"/>
</dbReference>
<evidence type="ECO:0000313" key="13">
    <source>
        <dbReference type="Proteomes" id="UP001201812"/>
    </source>
</evidence>
<feature type="transmembrane region" description="Helical" evidence="10">
    <location>
        <begin position="407"/>
        <end position="428"/>
    </location>
</feature>
<reference evidence="12" key="1">
    <citation type="submission" date="2022-01" db="EMBL/GenBank/DDBJ databases">
        <title>Genome Sequence Resource for Two Populations of Ditylenchus destructor, the Migratory Endoparasitic Phytonematode.</title>
        <authorList>
            <person name="Zhang H."/>
            <person name="Lin R."/>
            <person name="Xie B."/>
        </authorList>
    </citation>
    <scope>NUCLEOTIDE SEQUENCE</scope>
    <source>
        <strain evidence="12">BazhouSP</strain>
    </source>
</reference>
<dbReference type="CDD" id="cd00038">
    <property type="entry name" value="CAP_ED"/>
    <property type="match status" value="1"/>
</dbReference>
<evidence type="ECO:0000256" key="4">
    <source>
        <dbReference type="ARBA" id="ARBA00022989"/>
    </source>
</evidence>
<dbReference type="GO" id="GO:0005223">
    <property type="term" value="F:intracellularly cGMP-activated cation channel activity"/>
    <property type="evidence" value="ECO:0007669"/>
    <property type="project" value="TreeGrafter"/>
</dbReference>
<dbReference type="PROSITE" id="PS00888">
    <property type="entry name" value="CNMP_BINDING_1"/>
    <property type="match status" value="1"/>
</dbReference>
<keyword evidence="6 10" id="KW-0472">Membrane</keyword>
<evidence type="ECO:0000256" key="7">
    <source>
        <dbReference type="ARBA" id="ARBA00023286"/>
    </source>
</evidence>
<dbReference type="PANTHER" id="PTHR45638">
    <property type="entry name" value="CYCLIC NUCLEOTIDE-GATED CATION CHANNEL SUBUNIT A"/>
    <property type="match status" value="1"/>
</dbReference>
<feature type="compositionally biased region" description="Polar residues" evidence="9">
    <location>
        <begin position="60"/>
        <end position="71"/>
    </location>
</feature>
<dbReference type="PANTHER" id="PTHR45638:SF1">
    <property type="entry name" value="CYCLIC NUCLEOTIDE-GATED ION CHANNEL SUBUNIT B, ISOFORM A"/>
    <property type="match status" value="1"/>
</dbReference>
<dbReference type="GO" id="GO:0044877">
    <property type="term" value="F:protein-containing complex binding"/>
    <property type="evidence" value="ECO:0007669"/>
    <property type="project" value="TreeGrafter"/>
</dbReference>
<keyword evidence="8" id="KW-0407">Ion channel</keyword>
<proteinExistence type="predicted"/>
<evidence type="ECO:0000259" key="11">
    <source>
        <dbReference type="PROSITE" id="PS50042"/>
    </source>
</evidence>
<sequence>MSGRKFQSKAQLRLRALDEALRQVSTEALDSDADSLSQYSAVIPESQDESGRTAGERASGQPSQHLGTQDRPSVGALQLEIPHGQERLSVSESMDRSDLLSENFSMQGGSDFIKRASHHSVETRIIVQEADSISVPSSPSSPTLFPAGLGGSSSHFDLDGSSLSLRSDEIPSRLSYIVKEKLHTFAQDLRRRTSQVREDVVREPTPDSAATGTDEDRSTSLIGREQASLMSLIGLHQIPSSSVSESEEESGLCSLPQAIDPFGKTYMTWLTFVVAAFLYNSFVIPLRSTYPYQTDDNVSYWMFVDYAFDLVYLLDMLIVKPRLTFMRGGITVRNSNEMLRHYLKSNIFKLDLLSLLPFDLFYLWTGPVAAWRIVRVLKLFSFWEFFDLLDSSFSNPYVIRIAKTFSYMIYIIHCNSCVYYMLSAWQAFGQIAYNYNGDWYLNKWVYNNQGNAYLRCFYFTAAVATSTGNNPAPTNVIEYMYMTFSWMMGVFVFALLLGQIRDIVSNANKNSEEFRNTMDKALSECKRLELPEHLTARVRSWFLYTWEQQKTLEEKKLVEKLPLKLQTDLALSVHYNTLSKVQLFQDADRALLRDLVLKLRPVIFLPGDMICRKGDVGKEMYIVNNGILEVVGGEHNELVFATLTEGSVFGEISLLAIGGNNRRTANIRSKGYSTLFVLSKEDLNDVIKDYPDAQQLLKRKARQMLQKDINKSATNAEQARKNLTEKCRVSSDIRTPRMLEAVAKLLPPNSVTSKQLKGALEKPMKKRLKRWSTIPDEYSDISDIEFPSRTESARVKCKSLDL</sequence>
<feature type="transmembrane region" description="Helical" evidence="10">
    <location>
        <begin position="479"/>
        <end position="498"/>
    </location>
</feature>
<dbReference type="Gene3D" id="1.10.287.70">
    <property type="match status" value="1"/>
</dbReference>
<protein>
    <submittedName>
        <fullName evidence="12">Cyclic nucleotide-binding domain-containing protein</fullName>
    </submittedName>
</protein>
<feature type="compositionally biased region" description="Basic and acidic residues" evidence="9">
    <location>
        <begin position="193"/>
        <end position="205"/>
    </location>
</feature>
<evidence type="ECO:0000313" key="12">
    <source>
        <dbReference type="EMBL" id="KAI1722094.1"/>
    </source>
</evidence>
<evidence type="ECO:0000256" key="6">
    <source>
        <dbReference type="ARBA" id="ARBA00023136"/>
    </source>
</evidence>
<feature type="transmembrane region" description="Helical" evidence="10">
    <location>
        <begin position="298"/>
        <end position="319"/>
    </location>
</feature>
<dbReference type="SUPFAM" id="SSF81324">
    <property type="entry name" value="Voltage-gated potassium channels"/>
    <property type="match status" value="1"/>
</dbReference>